<organism evidence="1">
    <name type="scientific">Tisochrysis lutea</name>
    <dbReference type="NCBI Taxonomy" id="1321669"/>
    <lineage>
        <taxon>Eukaryota</taxon>
        <taxon>Haptista</taxon>
        <taxon>Haptophyta</taxon>
        <taxon>Prymnesiophyceae</taxon>
        <taxon>Isochrysidales</taxon>
        <taxon>Isochrysidaceae</taxon>
        <taxon>Tisochrysis</taxon>
    </lineage>
</organism>
<geneLocation type="chloroplast" evidence="1"/>
<accession>A0A3Q9SXB4</accession>
<reference evidence="1" key="1">
    <citation type="journal article" date="2019" name="Mitochondrial DNA Part B Resour">
        <title>The chloroplast genome of the marine microalga Tisochrysis lutea.</title>
        <authorList>
            <person name="Mendez-Leyva A.B."/>
            <person name="Guo J."/>
            <person name="Mudd E.A."/>
            <person name="Wong J."/>
            <person name="Schwartz J.-M."/>
            <person name="Day A."/>
        </authorList>
    </citation>
    <scope>NUCLEOTIDE SEQUENCE</scope>
</reference>
<keyword evidence="1" id="KW-0150">Chloroplast</keyword>
<evidence type="ECO:0000313" key="1">
    <source>
        <dbReference type="EMBL" id="AZW07323.1"/>
    </source>
</evidence>
<dbReference type="RefSeq" id="YP_009550193.1">
    <property type="nucleotide sequence ID" value="NC_040291.1"/>
</dbReference>
<keyword evidence="1" id="KW-0934">Plastid</keyword>
<dbReference type="EMBL" id="MF795089">
    <property type="protein sequence ID" value="AZW07323.1"/>
    <property type="molecule type" value="Genomic_DNA"/>
</dbReference>
<sequence>MCCSNQLNTAFCNCSCGCCLEFCSNFVDDDNFRHMIFNGFNHNLMLILRIPDLHSTSFSN</sequence>
<gene>
    <name evidence="1" type="primary">ycf27</name>
</gene>
<protein>
    <submittedName>
        <fullName evidence="1">Ycf27</fullName>
    </submittedName>
</protein>
<dbReference type="AlphaFoldDB" id="A0A3Q9SXB4"/>
<name>A0A3Q9SXB4_9EUKA</name>
<dbReference type="GeneID" id="38947052"/>
<proteinExistence type="predicted"/>